<name>A0A1C4EEV6_9BACT</name>
<evidence type="ECO:0000256" key="1">
    <source>
        <dbReference type="ARBA" id="ARBA00004651"/>
    </source>
</evidence>
<accession>A0A1C4EEV6</accession>
<evidence type="ECO:0000256" key="2">
    <source>
        <dbReference type="ARBA" id="ARBA00007935"/>
    </source>
</evidence>
<feature type="transmembrane region" description="Helical" evidence="8">
    <location>
        <begin position="116"/>
        <end position="134"/>
    </location>
</feature>
<feature type="transmembrane region" description="Helical" evidence="8">
    <location>
        <begin position="238"/>
        <end position="264"/>
    </location>
</feature>
<keyword evidence="6 8" id="KW-1133">Transmembrane helix</keyword>
<gene>
    <name evidence="9" type="ORF">GA0116948_10851</name>
</gene>
<dbReference type="InterPro" id="IPR037294">
    <property type="entry name" value="ABC_BtuC-like"/>
</dbReference>
<dbReference type="GO" id="GO:0005886">
    <property type="term" value="C:plasma membrane"/>
    <property type="evidence" value="ECO:0007669"/>
    <property type="project" value="UniProtKB-SubCell"/>
</dbReference>
<feature type="transmembrane region" description="Helical" evidence="8">
    <location>
        <begin position="189"/>
        <end position="207"/>
    </location>
</feature>
<dbReference type="InterPro" id="IPR000522">
    <property type="entry name" value="ABC_transptr_permease_BtuC"/>
</dbReference>
<keyword evidence="7 8" id="KW-0472">Membrane</keyword>
<comment type="subcellular location">
    <subcellularLocation>
        <location evidence="1">Cell membrane</location>
        <topology evidence="1">Multi-pass membrane protein</topology>
    </subcellularLocation>
</comment>
<keyword evidence="4" id="KW-1003">Cell membrane</keyword>
<reference evidence="9 10" key="1">
    <citation type="submission" date="2016-08" db="EMBL/GenBank/DDBJ databases">
        <authorList>
            <person name="Seilhamer J.J."/>
        </authorList>
    </citation>
    <scope>NUCLEOTIDE SEQUENCE [LARGE SCALE GENOMIC DNA]</scope>
    <source>
        <strain evidence="9 10">A37T2</strain>
    </source>
</reference>
<protein>
    <submittedName>
        <fullName evidence="9">Iron complex transport system permease protein</fullName>
    </submittedName>
</protein>
<dbReference type="Gene3D" id="1.10.3470.10">
    <property type="entry name" value="ABC transporter involved in vitamin B12 uptake, BtuC"/>
    <property type="match status" value="1"/>
</dbReference>
<keyword evidence="10" id="KW-1185">Reference proteome</keyword>
<evidence type="ECO:0000256" key="6">
    <source>
        <dbReference type="ARBA" id="ARBA00022989"/>
    </source>
</evidence>
<dbReference type="STRING" id="1335309.GA0116948_10851"/>
<comment type="similarity">
    <text evidence="2">Belongs to the binding-protein-dependent transport system permease family. FecCD subfamily.</text>
</comment>
<dbReference type="SUPFAM" id="SSF81345">
    <property type="entry name" value="ABC transporter involved in vitamin B12 uptake, BtuC"/>
    <property type="match status" value="1"/>
</dbReference>
<proteinExistence type="inferred from homology"/>
<evidence type="ECO:0000256" key="3">
    <source>
        <dbReference type="ARBA" id="ARBA00022448"/>
    </source>
</evidence>
<evidence type="ECO:0000313" key="9">
    <source>
        <dbReference type="EMBL" id="SCC42022.1"/>
    </source>
</evidence>
<dbReference type="EMBL" id="FMAR01000008">
    <property type="protein sequence ID" value="SCC42022.1"/>
    <property type="molecule type" value="Genomic_DNA"/>
</dbReference>
<evidence type="ECO:0000256" key="4">
    <source>
        <dbReference type="ARBA" id="ARBA00022475"/>
    </source>
</evidence>
<sequence length="337" mass="35275">MMRVLLIAGLVLSVLLACGMGAMHIPLLRVVAILLYKLHLHLPISFTESEANVLWQIRLPRVCMGVMVGGSLAMAGAAIQGLFRNPLADPGLVGISAGAALFAVLCIVVFSGVSYYWMNVATFLGAVLSALLVFRLSRSGGSTHMATLLLAGLGINALCNALTGLITYMANNDQLRSVTFWTMGSLGGATWATVAALLPFVVVPVLLLPRLAKWLNAFALGEAAAAHLGIPVKRLKAGVMLLATLLVGACVAVSGIIGFVGLIVPHILRSASGSDHRALLPNSFLLGASLLTLSDVLSRTLIAPAELPLGIVTAILGTPLFIGMLMKQKRQLNTWAS</sequence>
<evidence type="ECO:0000256" key="5">
    <source>
        <dbReference type="ARBA" id="ARBA00022692"/>
    </source>
</evidence>
<feature type="transmembrane region" description="Helical" evidence="8">
    <location>
        <begin position="91"/>
        <end position="110"/>
    </location>
</feature>
<evidence type="ECO:0000256" key="7">
    <source>
        <dbReference type="ARBA" id="ARBA00023136"/>
    </source>
</evidence>
<feature type="transmembrane region" description="Helical" evidence="8">
    <location>
        <begin position="308"/>
        <end position="326"/>
    </location>
</feature>
<dbReference type="AlphaFoldDB" id="A0A1C4EEV6"/>
<dbReference type="PROSITE" id="PS51257">
    <property type="entry name" value="PROKAR_LIPOPROTEIN"/>
    <property type="match status" value="1"/>
</dbReference>
<dbReference type="GO" id="GO:0033214">
    <property type="term" value="P:siderophore-iron import into cell"/>
    <property type="evidence" value="ECO:0007669"/>
    <property type="project" value="TreeGrafter"/>
</dbReference>
<dbReference type="CDD" id="cd06550">
    <property type="entry name" value="TM_ABC_iron-siderophores_like"/>
    <property type="match status" value="1"/>
</dbReference>
<feature type="transmembrane region" description="Helical" evidence="8">
    <location>
        <begin position="59"/>
        <end position="79"/>
    </location>
</feature>
<dbReference type="PANTHER" id="PTHR30472">
    <property type="entry name" value="FERRIC ENTEROBACTIN TRANSPORT SYSTEM PERMEASE PROTEIN"/>
    <property type="match status" value="1"/>
</dbReference>
<dbReference type="FunFam" id="1.10.3470.10:FF:000001">
    <property type="entry name" value="Vitamin B12 ABC transporter permease BtuC"/>
    <property type="match status" value="1"/>
</dbReference>
<dbReference type="Proteomes" id="UP000242818">
    <property type="component" value="Unassembled WGS sequence"/>
</dbReference>
<evidence type="ECO:0000256" key="8">
    <source>
        <dbReference type="SAM" id="Phobius"/>
    </source>
</evidence>
<dbReference type="PANTHER" id="PTHR30472:SF25">
    <property type="entry name" value="ABC TRANSPORTER PERMEASE PROTEIN MJ0876-RELATED"/>
    <property type="match status" value="1"/>
</dbReference>
<dbReference type="GO" id="GO:0022857">
    <property type="term" value="F:transmembrane transporter activity"/>
    <property type="evidence" value="ECO:0007669"/>
    <property type="project" value="InterPro"/>
</dbReference>
<keyword evidence="3" id="KW-0813">Transport</keyword>
<dbReference type="Pfam" id="PF01032">
    <property type="entry name" value="FecCD"/>
    <property type="match status" value="1"/>
</dbReference>
<organism evidence="9 10">
    <name type="scientific">Chitinophaga costaii</name>
    <dbReference type="NCBI Taxonomy" id="1335309"/>
    <lineage>
        <taxon>Bacteria</taxon>
        <taxon>Pseudomonadati</taxon>
        <taxon>Bacteroidota</taxon>
        <taxon>Chitinophagia</taxon>
        <taxon>Chitinophagales</taxon>
        <taxon>Chitinophagaceae</taxon>
        <taxon>Chitinophaga</taxon>
    </lineage>
</organism>
<evidence type="ECO:0000313" key="10">
    <source>
        <dbReference type="Proteomes" id="UP000242818"/>
    </source>
</evidence>
<feature type="transmembrane region" description="Helical" evidence="8">
    <location>
        <begin position="146"/>
        <end position="169"/>
    </location>
</feature>
<keyword evidence="5 8" id="KW-0812">Transmembrane</keyword>